<comment type="subcellular location">
    <subcellularLocation>
        <location evidence="1">Mitochondrion</location>
    </subcellularLocation>
</comment>
<dbReference type="GO" id="GO:0005759">
    <property type="term" value="C:mitochondrial matrix"/>
    <property type="evidence" value="ECO:0007669"/>
    <property type="project" value="TreeGrafter"/>
</dbReference>
<gene>
    <name evidence="4" type="primary">FASTK</name>
</gene>
<evidence type="ECO:0000256" key="2">
    <source>
        <dbReference type="ARBA" id="ARBA00023128"/>
    </source>
</evidence>
<reference evidence="4" key="1">
    <citation type="submission" date="2025-08" db="UniProtKB">
        <authorList>
            <consortium name="Ensembl"/>
        </authorList>
    </citation>
    <scope>IDENTIFICATION</scope>
</reference>
<evidence type="ECO:0000313" key="4">
    <source>
        <dbReference type="Ensembl" id="ENSSPUP00000008486.1"/>
    </source>
</evidence>
<dbReference type="GeneTree" id="ENSGT01030000234607"/>
<dbReference type="InterPro" id="IPR010622">
    <property type="entry name" value="FAST_Leu-rich"/>
</dbReference>
<dbReference type="InterPro" id="IPR013584">
    <property type="entry name" value="RAP"/>
</dbReference>
<organism evidence="4 5">
    <name type="scientific">Sphenodon punctatus</name>
    <name type="common">Tuatara</name>
    <name type="synonym">Hatteria punctata</name>
    <dbReference type="NCBI Taxonomy" id="8508"/>
    <lineage>
        <taxon>Eukaryota</taxon>
        <taxon>Metazoa</taxon>
        <taxon>Chordata</taxon>
        <taxon>Craniata</taxon>
        <taxon>Vertebrata</taxon>
        <taxon>Euteleostomi</taxon>
        <taxon>Lepidosauria</taxon>
        <taxon>Sphenodontia</taxon>
        <taxon>Sphenodontidae</taxon>
        <taxon>Sphenodon</taxon>
    </lineage>
</organism>
<evidence type="ECO:0000259" key="3">
    <source>
        <dbReference type="PROSITE" id="PS51286"/>
    </source>
</evidence>
<dbReference type="GO" id="GO:0044528">
    <property type="term" value="P:regulation of mitochondrial mRNA stability"/>
    <property type="evidence" value="ECO:0007669"/>
    <property type="project" value="InterPro"/>
</dbReference>
<dbReference type="GO" id="GO:0000963">
    <property type="term" value="P:mitochondrial RNA processing"/>
    <property type="evidence" value="ECO:0007669"/>
    <property type="project" value="TreeGrafter"/>
</dbReference>
<dbReference type="Pfam" id="PF08373">
    <property type="entry name" value="RAP"/>
    <property type="match status" value="1"/>
</dbReference>
<reference evidence="4" key="2">
    <citation type="submission" date="2025-09" db="UniProtKB">
        <authorList>
            <consortium name="Ensembl"/>
        </authorList>
    </citation>
    <scope>IDENTIFICATION</scope>
</reference>
<dbReference type="PANTHER" id="PTHR21228:SF4">
    <property type="entry name" value="FAS-ACTIVATED SERINE_THREONINE KINASE"/>
    <property type="match status" value="1"/>
</dbReference>
<dbReference type="SMART" id="SM00952">
    <property type="entry name" value="RAP"/>
    <property type="match status" value="1"/>
</dbReference>
<dbReference type="Pfam" id="PF08368">
    <property type="entry name" value="FAST_2"/>
    <property type="match status" value="1"/>
</dbReference>
<dbReference type="Pfam" id="PF06743">
    <property type="entry name" value="FAST_1"/>
    <property type="match status" value="1"/>
</dbReference>
<dbReference type="InterPro" id="IPR013579">
    <property type="entry name" value="FAST_2"/>
</dbReference>
<accession>A0A8D0L4P5</accession>
<dbReference type="GO" id="GO:0003723">
    <property type="term" value="F:RNA binding"/>
    <property type="evidence" value="ECO:0007669"/>
    <property type="project" value="TreeGrafter"/>
</dbReference>
<dbReference type="PANTHER" id="PTHR21228">
    <property type="entry name" value="FAST LEU-RICH DOMAIN-CONTAINING"/>
    <property type="match status" value="1"/>
</dbReference>
<dbReference type="Proteomes" id="UP000694392">
    <property type="component" value="Unplaced"/>
</dbReference>
<keyword evidence="5" id="KW-1185">Reference proteome</keyword>
<sequence>MALIAKYVARHRLREPQLLDSIADFLLKRTEQLDSKLIQKLVFPFSRMNYRPSNHSELFPKLEAVLEQKGAASPLATVNILMSLFQLRHFPSDVLRQVFSPVFLATVTSSPHAQIVRRYLSLLDAAVALEFQAYSGPRLDPRYRVRMFDRALTADEANRKYSYKGLVAEALRQLVGEECYRQDEVLSPGYCTDFLLWMSRAGSVLPLSRAPSTSAQRPSVASLTSDMQNFSPFGVELGGSPYSSPPADFYKEPSLGSPASSTLSSTSDCSPCAAAATTTAAAPTRFHFPVRDTETELGPQAEEGQLASTPLNCPPASPCLHSPLKGESYDGPQGGEEIQRVVLSVNDKWHYSQNTDILVGSRAMRNRHLQMLGYWVVQLPYTELEKVSGIEEAKQYLCQKLRELRF</sequence>
<proteinExistence type="predicted"/>
<dbReference type="OMA" id="CGTIARR"/>
<dbReference type="AlphaFoldDB" id="A0A8D0L4P5"/>
<protein>
    <submittedName>
        <fullName evidence="4">Fas activated serine/threonine kinase</fullName>
    </submittedName>
</protein>
<dbReference type="Ensembl" id="ENSSPUT00000009050.1">
    <property type="protein sequence ID" value="ENSSPUP00000008486.1"/>
    <property type="gene ID" value="ENSSPUG00000006560.1"/>
</dbReference>
<evidence type="ECO:0000256" key="1">
    <source>
        <dbReference type="ARBA" id="ARBA00004173"/>
    </source>
</evidence>
<evidence type="ECO:0000313" key="5">
    <source>
        <dbReference type="Proteomes" id="UP000694392"/>
    </source>
</evidence>
<dbReference type="GO" id="GO:0035770">
    <property type="term" value="C:ribonucleoprotein granule"/>
    <property type="evidence" value="ECO:0007669"/>
    <property type="project" value="TreeGrafter"/>
</dbReference>
<feature type="domain" description="RAP" evidence="3">
    <location>
        <begin position="341"/>
        <end position="399"/>
    </location>
</feature>
<dbReference type="PROSITE" id="PS51286">
    <property type="entry name" value="RAP"/>
    <property type="match status" value="1"/>
</dbReference>
<dbReference type="InterPro" id="IPR050870">
    <property type="entry name" value="FAST_kinase"/>
</dbReference>
<name>A0A8D0L4P5_SPHPU</name>
<keyword evidence="2" id="KW-0496">Mitochondrion</keyword>